<dbReference type="InterPro" id="IPR050366">
    <property type="entry name" value="BP-dependent_transpt_permease"/>
</dbReference>
<evidence type="ECO:0000256" key="2">
    <source>
        <dbReference type="ARBA" id="ARBA00022448"/>
    </source>
</evidence>
<keyword evidence="9 12" id="KW-0472">Membrane</keyword>
<dbReference type="PROSITE" id="PS50928">
    <property type="entry name" value="ABC_TM1"/>
    <property type="match status" value="1"/>
</dbReference>
<evidence type="ECO:0000256" key="10">
    <source>
        <dbReference type="ARBA" id="ARBA00024202"/>
    </source>
</evidence>
<protein>
    <recommendedName>
        <fullName evidence="11">Oligopeptide transport system permease protein OppC</fullName>
    </recommendedName>
</protein>
<feature type="transmembrane region" description="Helical" evidence="12">
    <location>
        <begin position="377"/>
        <end position="398"/>
    </location>
</feature>
<evidence type="ECO:0000256" key="6">
    <source>
        <dbReference type="ARBA" id="ARBA00022856"/>
    </source>
</evidence>
<evidence type="ECO:0000256" key="4">
    <source>
        <dbReference type="ARBA" id="ARBA00022519"/>
    </source>
</evidence>
<dbReference type="InterPro" id="IPR025966">
    <property type="entry name" value="OppC_N"/>
</dbReference>
<dbReference type="Pfam" id="PF00528">
    <property type="entry name" value="BPD_transp_1"/>
    <property type="match status" value="1"/>
</dbReference>
<organism evidence="14">
    <name type="scientific">uncultured spirochete</name>
    <dbReference type="NCBI Taxonomy" id="156406"/>
    <lineage>
        <taxon>Bacteria</taxon>
        <taxon>Pseudomonadati</taxon>
        <taxon>Spirochaetota</taxon>
        <taxon>Spirochaetia</taxon>
        <taxon>Spirochaetales</taxon>
        <taxon>environmental samples</taxon>
    </lineage>
</organism>
<comment type="subcellular location">
    <subcellularLocation>
        <location evidence="1">Cell inner membrane</location>
        <topology evidence="1">Multi-pass membrane protein</topology>
    </subcellularLocation>
    <subcellularLocation>
        <location evidence="12">Cell membrane</location>
        <topology evidence="12">Multi-pass membrane protein</topology>
    </subcellularLocation>
</comment>
<dbReference type="EMBL" id="FWDM01000022">
    <property type="protein sequence ID" value="SLM13676.1"/>
    <property type="molecule type" value="Genomic_DNA"/>
</dbReference>
<keyword evidence="2 12" id="KW-0813">Transport</keyword>
<keyword evidence="4" id="KW-0997">Cell inner membrane</keyword>
<evidence type="ECO:0000256" key="8">
    <source>
        <dbReference type="ARBA" id="ARBA00022989"/>
    </source>
</evidence>
<dbReference type="GO" id="GO:0015833">
    <property type="term" value="P:peptide transport"/>
    <property type="evidence" value="ECO:0007669"/>
    <property type="project" value="UniProtKB-KW"/>
</dbReference>
<evidence type="ECO:0000256" key="9">
    <source>
        <dbReference type="ARBA" id="ARBA00023136"/>
    </source>
</evidence>
<feature type="transmembrane region" description="Helical" evidence="12">
    <location>
        <begin position="37"/>
        <end position="63"/>
    </location>
</feature>
<gene>
    <name evidence="14" type="ORF">SPIROBIBN47_290160</name>
</gene>
<dbReference type="InterPro" id="IPR035906">
    <property type="entry name" value="MetI-like_sf"/>
</dbReference>
<keyword evidence="5 12" id="KW-0812">Transmembrane</keyword>
<comment type="similarity">
    <text evidence="10">Belongs to the binding-protein-dependent transport system permease family. OppBC subfamily.</text>
</comment>
<dbReference type="AlphaFoldDB" id="A0A3P3XJE1"/>
<dbReference type="CDD" id="cd06261">
    <property type="entry name" value="TM_PBP2"/>
    <property type="match status" value="1"/>
</dbReference>
<reference evidence="14" key="1">
    <citation type="submission" date="2017-02" db="EMBL/GenBank/DDBJ databases">
        <authorList>
            <person name="Regsiter A."/>
            <person name="William W."/>
        </authorList>
    </citation>
    <scope>NUCLEOTIDE SEQUENCE</scope>
    <source>
        <strain evidence="14">Bib</strain>
    </source>
</reference>
<dbReference type="Gene3D" id="1.10.3720.10">
    <property type="entry name" value="MetI-like"/>
    <property type="match status" value="1"/>
</dbReference>
<dbReference type="Pfam" id="PF12911">
    <property type="entry name" value="OppC_N"/>
    <property type="match status" value="1"/>
</dbReference>
<evidence type="ECO:0000256" key="5">
    <source>
        <dbReference type="ARBA" id="ARBA00022692"/>
    </source>
</evidence>
<evidence type="ECO:0000256" key="7">
    <source>
        <dbReference type="ARBA" id="ARBA00022927"/>
    </source>
</evidence>
<accession>A0A3P3XJE1</accession>
<dbReference type="PANTHER" id="PTHR43386:SF2">
    <property type="entry name" value="OLIGOPEPTIDE TRANSPORT SYSTEM PERMEASE PROTEIN OPPC"/>
    <property type="match status" value="1"/>
</dbReference>
<keyword evidence="3" id="KW-1003">Cell membrane</keyword>
<evidence type="ECO:0000256" key="3">
    <source>
        <dbReference type="ARBA" id="ARBA00022475"/>
    </source>
</evidence>
<dbReference type="GO" id="GO:0005886">
    <property type="term" value="C:plasma membrane"/>
    <property type="evidence" value="ECO:0007669"/>
    <property type="project" value="UniProtKB-SubCell"/>
</dbReference>
<evidence type="ECO:0000256" key="11">
    <source>
        <dbReference type="ARBA" id="ARBA00072251"/>
    </source>
</evidence>
<name>A0A3P3XJE1_9SPIR</name>
<keyword evidence="8 12" id="KW-1133">Transmembrane helix</keyword>
<feature type="transmembrane region" description="Helical" evidence="12">
    <location>
        <begin position="323"/>
        <end position="343"/>
    </location>
</feature>
<feature type="domain" description="ABC transmembrane type-1" evidence="13">
    <location>
        <begin position="206"/>
        <end position="399"/>
    </location>
</feature>
<keyword evidence="6" id="KW-0571">Peptide transport</keyword>
<sequence>MANKKLQQAVNEFNQVMKPVSLWADAWKRLRKNKMALISLFIVSIYILISLFAPILTSAGVLIDYRKQVITNASLPPSLKPAGELVVKKIEARIASLEQRVKEKAEEQSAFGSFFNFGATDQTQPESAAEATPSDQGDTSAFTFTYQGEGFSGNTTDPVVRELISQKETLEKVKAELDTNPDYKLVYILGTDDLGRDMFARIIYGGRISIAIGIVGTLTAALVGILIGAISGYVGGWLDNLLMRFVDIMYGLPYMLIVIIIMAMIGEKARGSFVVLFVAIALVSWLTISRVVRGQIISLKNSEFVEAARSMGASSWRIIFRHLLPNTLGVIIVFSTLMMPSFIMNESFLSFLGLGVSAPDASWGTLVSEGVRAMESYAWQLLGPGIAMTIFLFCMNFLGDGLRDALDPQSKNRT</sequence>
<proteinExistence type="inferred from homology"/>
<dbReference type="GO" id="GO:0015031">
    <property type="term" value="P:protein transport"/>
    <property type="evidence" value="ECO:0007669"/>
    <property type="project" value="UniProtKB-KW"/>
</dbReference>
<dbReference type="PANTHER" id="PTHR43386">
    <property type="entry name" value="OLIGOPEPTIDE TRANSPORT SYSTEM PERMEASE PROTEIN APPC"/>
    <property type="match status" value="1"/>
</dbReference>
<evidence type="ECO:0000259" key="13">
    <source>
        <dbReference type="PROSITE" id="PS50928"/>
    </source>
</evidence>
<evidence type="ECO:0000256" key="1">
    <source>
        <dbReference type="ARBA" id="ARBA00004429"/>
    </source>
</evidence>
<feature type="transmembrane region" description="Helical" evidence="12">
    <location>
        <begin position="271"/>
        <end position="292"/>
    </location>
</feature>
<evidence type="ECO:0000313" key="14">
    <source>
        <dbReference type="EMBL" id="SLM13676.1"/>
    </source>
</evidence>
<feature type="transmembrane region" description="Helical" evidence="12">
    <location>
        <begin position="208"/>
        <end position="233"/>
    </location>
</feature>
<dbReference type="InterPro" id="IPR000515">
    <property type="entry name" value="MetI-like"/>
</dbReference>
<evidence type="ECO:0000256" key="12">
    <source>
        <dbReference type="RuleBase" id="RU363032"/>
    </source>
</evidence>
<dbReference type="SUPFAM" id="SSF161098">
    <property type="entry name" value="MetI-like"/>
    <property type="match status" value="1"/>
</dbReference>
<keyword evidence="7" id="KW-0653">Protein transport</keyword>
<dbReference type="GO" id="GO:0055085">
    <property type="term" value="P:transmembrane transport"/>
    <property type="evidence" value="ECO:0007669"/>
    <property type="project" value="InterPro"/>
</dbReference>
<feature type="transmembrane region" description="Helical" evidence="12">
    <location>
        <begin position="245"/>
        <end position="265"/>
    </location>
</feature>